<keyword evidence="4 5" id="KW-0472">Membrane</keyword>
<dbReference type="GO" id="GO:0016020">
    <property type="term" value="C:membrane"/>
    <property type="evidence" value="ECO:0007669"/>
    <property type="project" value="UniProtKB-SubCell"/>
</dbReference>
<keyword evidence="8" id="KW-1185">Reference proteome</keyword>
<evidence type="ECO:0000256" key="5">
    <source>
        <dbReference type="SAM" id="Phobius"/>
    </source>
</evidence>
<accession>A0A1D2YVR3</accession>
<feature type="transmembrane region" description="Helical" evidence="5">
    <location>
        <begin position="184"/>
        <end position="201"/>
    </location>
</feature>
<dbReference type="EMBL" id="MIJF01000013">
    <property type="protein sequence ID" value="OEF99767.1"/>
    <property type="molecule type" value="Genomic_DNA"/>
</dbReference>
<feature type="transmembrane region" description="Helical" evidence="5">
    <location>
        <begin position="7"/>
        <end position="29"/>
    </location>
</feature>
<keyword evidence="3 5" id="KW-1133">Transmembrane helix</keyword>
<feature type="domain" description="O-antigen ligase-related" evidence="6">
    <location>
        <begin position="269"/>
        <end position="405"/>
    </location>
</feature>
<evidence type="ECO:0000313" key="7">
    <source>
        <dbReference type="EMBL" id="OEF99767.1"/>
    </source>
</evidence>
<protein>
    <recommendedName>
        <fullName evidence="6">O-antigen ligase-related domain-containing protein</fullName>
    </recommendedName>
</protein>
<feature type="transmembrane region" description="Helical" evidence="5">
    <location>
        <begin position="482"/>
        <end position="504"/>
    </location>
</feature>
<evidence type="ECO:0000259" key="6">
    <source>
        <dbReference type="Pfam" id="PF04932"/>
    </source>
</evidence>
<dbReference type="InterPro" id="IPR051533">
    <property type="entry name" value="WaaL-like"/>
</dbReference>
<evidence type="ECO:0000256" key="3">
    <source>
        <dbReference type="ARBA" id="ARBA00022989"/>
    </source>
</evidence>
<dbReference type="Gene3D" id="1.25.40.10">
    <property type="entry name" value="Tetratricopeptide repeat domain"/>
    <property type="match status" value="1"/>
</dbReference>
<feature type="transmembrane region" description="Helical" evidence="5">
    <location>
        <begin position="231"/>
        <end position="252"/>
    </location>
</feature>
<dbReference type="PANTHER" id="PTHR37422:SF13">
    <property type="entry name" value="LIPOPOLYSACCHARIDE BIOSYNTHESIS PROTEIN PA4999-RELATED"/>
    <property type="match status" value="1"/>
</dbReference>
<dbReference type="STRING" id="337097.BHF71_00910"/>
<reference evidence="7 8" key="1">
    <citation type="submission" date="2016-09" db="EMBL/GenBank/DDBJ databases">
        <title>Draft genome sequence for the type strain of Vulcanibacillus modesticaldus BR, a strictly anaerobic, moderately thermophilic, and nitrate-reducing bacterium from deep sea-hydrothermal vents of the Mid-Atlantic Ridge.</title>
        <authorList>
            <person name="Abin C.A."/>
            <person name="Hollibaugh J.T."/>
        </authorList>
    </citation>
    <scope>NUCLEOTIDE SEQUENCE [LARGE SCALE GENOMIC DNA]</scope>
    <source>
        <strain evidence="7 8">BR</strain>
    </source>
</reference>
<dbReference type="InterPro" id="IPR007016">
    <property type="entry name" value="O-antigen_ligase-rel_domated"/>
</dbReference>
<keyword evidence="2 5" id="KW-0812">Transmembrane</keyword>
<sequence>MTYSKKISLLIPATLIAIFILISNLYRGMFFDQDFYWIETGVAIIFLFFMFLNWEQIRRVFKQPVVWLLSLVTFLYLITALFAENQLLAYQQFFRWLMATQFFILVLLIKEYRRMQDFLWYSILLMGTWTAVFGWLAAYKLTDFKDAFLGYRISSVFQYPNTYAVILAAVLIAVLIRSTGKKKAFIFDSFTAYLLLITLIFTYSRGAWLVFALVWFVGLLFLRFKQQILYIFHSLLIGLTSILTLTILNVTIKESNYFKGFLILITGSLVVGIIYSLISMIINKAEILNSTRSANRFIFPIIIFVVMIIGVSSITSPQVIEKLPDQLQKRISDINLETRSVVERNNFVTDATTMIKDRPFFGAGGGAWKEQFERYQSYPYISRQAHNFYYQLTVEIGIVGLILFLGLLLLILLSIIKARKSMNDEEYNRVLAFGFMVGLILVHSYIDFNMSYAYVLVLVMILLGLLTYPLNFQFKWDKAVSYTVLVLIVIMSLTSTVMASRFIYADRVVKKIVNIPISEAEVLIAKAINANPYETKYRFEKINLYLQVYEKTKNNKVKQRILAEALKINAMKQKNPTVMLQLSQVFAKIGFLGNSLDVLDVGIKNGPWRWQLYEQDIIYSFNLAKYYKQQNNQDKFEKMISRIYDRYNEVVNRREYLDQQVPVLQYKGYKPSLTMRLFVGQTKVVEGKYKEGLEMLLPLTKVKDARIKRDSLAWSAYIYQKMGNLDKANKLIQQGKDLGVDKIIKGIYSDWEN</sequence>
<evidence type="ECO:0000313" key="8">
    <source>
        <dbReference type="Proteomes" id="UP000243739"/>
    </source>
</evidence>
<dbReference type="Proteomes" id="UP000243739">
    <property type="component" value="Unassembled WGS sequence"/>
</dbReference>
<feature type="transmembrane region" description="Helical" evidence="5">
    <location>
        <begin position="388"/>
        <end position="415"/>
    </location>
</feature>
<feature type="transmembrane region" description="Helical" evidence="5">
    <location>
        <begin position="35"/>
        <end position="53"/>
    </location>
</feature>
<feature type="transmembrane region" description="Helical" evidence="5">
    <location>
        <begin position="452"/>
        <end position="470"/>
    </location>
</feature>
<dbReference type="PANTHER" id="PTHR37422">
    <property type="entry name" value="TEICHURONIC ACID BIOSYNTHESIS PROTEIN TUAE"/>
    <property type="match status" value="1"/>
</dbReference>
<dbReference type="SUPFAM" id="SSF48452">
    <property type="entry name" value="TPR-like"/>
    <property type="match status" value="1"/>
</dbReference>
<feature type="transmembrane region" description="Helical" evidence="5">
    <location>
        <begin position="118"/>
        <end position="139"/>
    </location>
</feature>
<comment type="caution">
    <text evidence="7">The sequence shown here is derived from an EMBL/GenBank/DDBJ whole genome shotgun (WGS) entry which is preliminary data.</text>
</comment>
<feature type="transmembrane region" description="Helical" evidence="5">
    <location>
        <begin position="294"/>
        <end position="314"/>
    </location>
</feature>
<feature type="transmembrane region" description="Helical" evidence="5">
    <location>
        <begin position="258"/>
        <end position="282"/>
    </location>
</feature>
<organism evidence="7 8">
    <name type="scientific">Vulcanibacillus modesticaldus</name>
    <dbReference type="NCBI Taxonomy" id="337097"/>
    <lineage>
        <taxon>Bacteria</taxon>
        <taxon>Bacillati</taxon>
        <taxon>Bacillota</taxon>
        <taxon>Bacilli</taxon>
        <taxon>Bacillales</taxon>
        <taxon>Bacillaceae</taxon>
        <taxon>Vulcanibacillus</taxon>
    </lineage>
</organism>
<dbReference type="Pfam" id="PF04932">
    <property type="entry name" value="Wzy_C"/>
    <property type="match status" value="1"/>
</dbReference>
<proteinExistence type="predicted"/>
<dbReference type="AlphaFoldDB" id="A0A1D2YVR3"/>
<feature type="transmembrane region" description="Helical" evidence="5">
    <location>
        <begin position="427"/>
        <end position="446"/>
    </location>
</feature>
<name>A0A1D2YVR3_9BACI</name>
<comment type="subcellular location">
    <subcellularLocation>
        <location evidence="1">Membrane</location>
        <topology evidence="1">Multi-pass membrane protein</topology>
    </subcellularLocation>
</comment>
<dbReference type="InterPro" id="IPR011990">
    <property type="entry name" value="TPR-like_helical_dom_sf"/>
</dbReference>
<feature type="transmembrane region" description="Helical" evidence="5">
    <location>
        <begin position="207"/>
        <end position="224"/>
    </location>
</feature>
<feature type="transmembrane region" description="Helical" evidence="5">
    <location>
        <begin position="89"/>
        <end position="109"/>
    </location>
</feature>
<evidence type="ECO:0000256" key="2">
    <source>
        <dbReference type="ARBA" id="ARBA00022692"/>
    </source>
</evidence>
<evidence type="ECO:0000256" key="1">
    <source>
        <dbReference type="ARBA" id="ARBA00004141"/>
    </source>
</evidence>
<feature type="transmembrane region" description="Helical" evidence="5">
    <location>
        <begin position="65"/>
        <end position="83"/>
    </location>
</feature>
<evidence type="ECO:0000256" key="4">
    <source>
        <dbReference type="ARBA" id="ARBA00023136"/>
    </source>
</evidence>
<gene>
    <name evidence="7" type="ORF">BHF71_00910</name>
</gene>
<feature type="transmembrane region" description="Helical" evidence="5">
    <location>
        <begin position="159"/>
        <end position="177"/>
    </location>
</feature>